<name>A0AAV7Z8A4_9EUKA</name>
<feature type="region of interest" description="Disordered" evidence="1">
    <location>
        <begin position="225"/>
        <end position="273"/>
    </location>
</feature>
<feature type="compositionally biased region" description="Basic residues" evidence="1">
    <location>
        <begin position="255"/>
        <end position="272"/>
    </location>
</feature>
<feature type="compositionally biased region" description="Basic and acidic residues" evidence="1">
    <location>
        <begin position="242"/>
        <end position="254"/>
    </location>
</feature>
<evidence type="ECO:0000313" key="2">
    <source>
        <dbReference type="EMBL" id="KAJ3437968.1"/>
    </source>
</evidence>
<evidence type="ECO:0000313" key="3">
    <source>
        <dbReference type="Proteomes" id="UP001146793"/>
    </source>
</evidence>
<dbReference type="Proteomes" id="UP001146793">
    <property type="component" value="Unassembled WGS sequence"/>
</dbReference>
<accession>A0AAV7Z8A4</accession>
<sequence length="351" mass="42574">MSKKKKIDFGIINKYATKALQKKRKESLKNLQRYVSRKYGSKAGQGIELRKRSLLNFFKTKKKKFRIIKTQKNNCGVIYIKLTKHFLEKHSTEDRIGKKIKTKTKTKTKTKPRNKNKKKIIIEELCLNQKNFQNKGQILDYLELLLFLNEFSTPQQLNSKFEKMKKKERLINKILSKYATFTEFVFENKQGRFKFKKHKVVLNKKKRSRFQGLIRNNEYKINKTKNDLLIERKKQKQKQKHKEREREREKEKEKEKRKKKKKRNKDHKRKKIEKTNKLLQIKLEDFKAQYFQLQNQLVNKYQIINKQDQIIKKLELQKDNEKTKTSQELKKDILLKIEELQISIIQSSILK</sequence>
<comment type="caution">
    <text evidence="2">The sequence shown here is derived from an EMBL/GenBank/DDBJ whole genome shotgun (WGS) entry which is preliminary data.</text>
</comment>
<reference evidence="2" key="1">
    <citation type="submission" date="2022-08" db="EMBL/GenBank/DDBJ databases">
        <title>Novel sulphate-reducing endosymbionts in the free-living metamonad Anaeramoeba.</title>
        <authorList>
            <person name="Jerlstrom-Hultqvist J."/>
            <person name="Cepicka I."/>
            <person name="Gallot-Lavallee L."/>
            <person name="Salas-Leiva D."/>
            <person name="Curtis B.A."/>
            <person name="Zahonova K."/>
            <person name="Pipaliya S."/>
            <person name="Dacks J."/>
            <person name="Roger A.J."/>
        </authorList>
    </citation>
    <scope>NUCLEOTIDE SEQUENCE</scope>
    <source>
        <strain evidence="2">Busselton2</strain>
    </source>
</reference>
<organism evidence="2 3">
    <name type="scientific">Anaeramoeba flamelloides</name>
    <dbReference type="NCBI Taxonomy" id="1746091"/>
    <lineage>
        <taxon>Eukaryota</taxon>
        <taxon>Metamonada</taxon>
        <taxon>Anaeramoebidae</taxon>
        <taxon>Anaeramoeba</taxon>
    </lineage>
</organism>
<dbReference type="AlphaFoldDB" id="A0AAV7Z8A4"/>
<proteinExistence type="predicted"/>
<evidence type="ECO:0000256" key="1">
    <source>
        <dbReference type="SAM" id="MobiDB-lite"/>
    </source>
</evidence>
<protein>
    <submittedName>
        <fullName evidence="2">Zinc finger ccch domain-containing protein</fullName>
    </submittedName>
</protein>
<gene>
    <name evidence="2" type="ORF">M0812_17146</name>
</gene>
<dbReference type="EMBL" id="JANTQA010000033">
    <property type="protein sequence ID" value="KAJ3437968.1"/>
    <property type="molecule type" value="Genomic_DNA"/>
</dbReference>